<keyword evidence="2" id="KW-1185">Reference proteome</keyword>
<proteinExistence type="predicted"/>
<name>A0A2T4C775_TRILO</name>
<dbReference type="AlphaFoldDB" id="A0A2T4C775"/>
<dbReference type="Proteomes" id="UP000240760">
    <property type="component" value="Unassembled WGS sequence"/>
</dbReference>
<evidence type="ECO:0000313" key="2">
    <source>
        <dbReference type="Proteomes" id="UP000240760"/>
    </source>
</evidence>
<evidence type="ECO:0000313" key="1">
    <source>
        <dbReference type="EMBL" id="PTB77405.1"/>
    </source>
</evidence>
<protein>
    <submittedName>
        <fullName evidence="1">Uncharacterized protein</fullName>
    </submittedName>
</protein>
<accession>A0A2T4C775</accession>
<organism evidence="1 2">
    <name type="scientific">Trichoderma longibrachiatum ATCC 18648</name>
    <dbReference type="NCBI Taxonomy" id="983965"/>
    <lineage>
        <taxon>Eukaryota</taxon>
        <taxon>Fungi</taxon>
        <taxon>Dikarya</taxon>
        <taxon>Ascomycota</taxon>
        <taxon>Pezizomycotina</taxon>
        <taxon>Sordariomycetes</taxon>
        <taxon>Hypocreomycetidae</taxon>
        <taxon>Hypocreales</taxon>
        <taxon>Hypocreaceae</taxon>
        <taxon>Trichoderma</taxon>
    </lineage>
</organism>
<sequence length="154" mass="16669">MTEAEGPVCAGKPWCKSVPSSRSITPIWLSCPIGGSRVRIQTKLEQPPRGESSSSFALAAKFTASGFKSRAVLEQFSANCARLVRAPKPWEVPAFIPVEEQSGWPVAIDVWPNKPLASLEDGLLAARQQSLVRTLIEPNGWLLPTPPSRCSTTT</sequence>
<reference evidence="1 2" key="1">
    <citation type="submission" date="2016-07" db="EMBL/GenBank/DDBJ databases">
        <title>Multiple horizontal gene transfer events from other fungi enriched the ability of initially mycotrophic Trichoderma (Ascomycota) to feed on dead plant biomass.</title>
        <authorList>
            <consortium name="DOE Joint Genome Institute"/>
            <person name="Aerts A."/>
            <person name="Atanasova L."/>
            <person name="Chenthamara K."/>
            <person name="Zhang J."/>
            <person name="Grujic M."/>
            <person name="Henrissat B."/>
            <person name="Kuo A."/>
            <person name="Salamov A."/>
            <person name="Lipzen A."/>
            <person name="Labutti K."/>
            <person name="Barry K."/>
            <person name="Miao Y."/>
            <person name="Rahimi M.J."/>
            <person name="Shen Q."/>
            <person name="Grigoriev I.V."/>
            <person name="Kubicek C.P."/>
            <person name="Druzhinina I.S."/>
        </authorList>
    </citation>
    <scope>NUCLEOTIDE SEQUENCE [LARGE SCALE GENOMIC DNA]</scope>
    <source>
        <strain evidence="1 2">ATCC 18648</strain>
    </source>
</reference>
<dbReference type="EMBL" id="KZ679130">
    <property type="protein sequence ID" value="PTB77405.1"/>
    <property type="molecule type" value="Genomic_DNA"/>
</dbReference>
<gene>
    <name evidence="1" type="ORF">M440DRAFT_280080</name>
</gene>